<accession>A0A0H3M882</accession>
<organism evidence="1 2">
    <name type="scientific">Ehrlichia ruminantium (strain Welgevonden)</name>
    <dbReference type="NCBI Taxonomy" id="254945"/>
    <lineage>
        <taxon>Bacteria</taxon>
        <taxon>Pseudomonadati</taxon>
        <taxon>Pseudomonadota</taxon>
        <taxon>Alphaproteobacteria</taxon>
        <taxon>Rickettsiales</taxon>
        <taxon>Anaplasmataceae</taxon>
        <taxon>Ehrlichia</taxon>
    </lineage>
</organism>
<protein>
    <recommendedName>
        <fullName evidence="3">DUF3168 domain-containing protein</fullName>
    </recommendedName>
</protein>
<dbReference type="AlphaFoldDB" id="A0A0H3M882"/>
<proteinExistence type="predicted"/>
<dbReference type="EMBL" id="CR925678">
    <property type="protein sequence ID" value="CAI26899.1"/>
    <property type="molecule type" value="Genomic_DNA"/>
</dbReference>
<dbReference type="KEGG" id="erw:ERWE_CDS_04050"/>
<dbReference type="Proteomes" id="UP000001021">
    <property type="component" value="Chromosome"/>
</dbReference>
<keyword evidence="2" id="KW-1185">Reference proteome</keyword>
<evidence type="ECO:0000313" key="2">
    <source>
        <dbReference type="Proteomes" id="UP000001021"/>
    </source>
</evidence>
<evidence type="ECO:0008006" key="3">
    <source>
        <dbReference type="Google" id="ProtNLM"/>
    </source>
</evidence>
<reference evidence="1 2" key="1">
    <citation type="journal article" date="2006" name="J. Bacteriol.">
        <title>Comparative genomic analysis of three strains of Ehrlichia ruminantium reveals an active process of genome size plasticity.</title>
        <authorList>
            <person name="Frutos R."/>
            <person name="Viari A."/>
            <person name="Ferraz C."/>
            <person name="Morgat A."/>
            <person name="Eychenie S."/>
            <person name="Kandassami Y."/>
            <person name="Chantal I."/>
            <person name="Bensaid A."/>
            <person name="Coissac E."/>
            <person name="Vachiery N."/>
            <person name="Demaille J."/>
            <person name="Martinez D."/>
        </authorList>
    </citation>
    <scope>NUCLEOTIDE SEQUENCE [LARGE SCALE GENOMIC DNA]</scope>
    <source>
        <strain evidence="1 2">Welgevonden</strain>
    </source>
</reference>
<name>A0A0H3M882_EHRRW</name>
<dbReference type="HOGENOM" id="CLU_1872170_0_0_5"/>
<dbReference type="RefSeq" id="WP_011155074.1">
    <property type="nucleotide sequence ID" value="NC_005295.2"/>
</dbReference>
<dbReference type="GeneID" id="33058019"/>
<evidence type="ECO:0000313" key="1">
    <source>
        <dbReference type="EMBL" id="CAI26899.1"/>
    </source>
</evidence>
<dbReference type="KEGG" id="eru:Erum3920"/>
<sequence length="136" mass="15731">MIDLVQNIYTSVLKSLKSHRELNKIVTNIFDITPNNVSLPYLNVHISNFKTLSTFDNNIFKAQILCNVYSNHINILYKISNLVSHILLNHQINLPTFEYKIIPEYSSTITEHKESIHALLIFTILARKIHVNTITN</sequence>
<gene>
    <name evidence="1" type="ordered locus">ERWE_CDS_04050</name>
</gene>